<evidence type="ECO:0000256" key="1">
    <source>
        <dbReference type="SAM" id="MobiDB-lite"/>
    </source>
</evidence>
<protein>
    <submittedName>
        <fullName evidence="2">Uncharacterized protein</fullName>
    </submittedName>
</protein>
<gene>
    <name evidence="2" type="ORF">OsI_15360</name>
</gene>
<name>B8AS95_ORYSI</name>
<dbReference type="HOGENOM" id="CLU_017292_0_0_1"/>
<feature type="region of interest" description="Disordered" evidence="1">
    <location>
        <begin position="99"/>
        <end position="120"/>
    </location>
</feature>
<dbReference type="Proteomes" id="UP000007015">
    <property type="component" value="Chromosome 4"/>
</dbReference>
<evidence type="ECO:0000313" key="3">
    <source>
        <dbReference type="Proteomes" id="UP000007015"/>
    </source>
</evidence>
<organism evidence="2 3">
    <name type="scientific">Oryza sativa subsp. indica</name>
    <name type="common">Rice</name>
    <dbReference type="NCBI Taxonomy" id="39946"/>
    <lineage>
        <taxon>Eukaryota</taxon>
        <taxon>Viridiplantae</taxon>
        <taxon>Streptophyta</taxon>
        <taxon>Embryophyta</taxon>
        <taxon>Tracheophyta</taxon>
        <taxon>Spermatophyta</taxon>
        <taxon>Magnoliopsida</taxon>
        <taxon>Liliopsida</taxon>
        <taxon>Poales</taxon>
        <taxon>Poaceae</taxon>
        <taxon>BOP clade</taxon>
        <taxon>Oryzoideae</taxon>
        <taxon>Oryzeae</taxon>
        <taxon>Oryzinae</taxon>
        <taxon>Oryza</taxon>
        <taxon>Oryza sativa</taxon>
    </lineage>
</organism>
<feature type="compositionally biased region" description="Low complexity" evidence="1">
    <location>
        <begin position="1"/>
        <end position="11"/>
    </location>
</feature>
<feature type="region of interest" description="Disordered" evidence="1">
    <location>
        <begin position="1"/>
        <end position="22"/>
    </location>
</feature>
<feature type="compositionally biased region" description="Acidic residues" evidence="1">
    <location>
        <begin position="281"/>
        <end position="297"/>
    </location>
</feature>
<dbReference type="EMBL" id="CM000129">
    <property type="protein sequence ID" value="EEC77016.1"/>
    <property type="molecule type" value="Genomic_DNA"/>
</dbReference>
<keyword evidence="3" id="KW-1185">Reference proteome</keyword>
<dbReference type="PANTHER" id="PTHR47069">
    <property type="match status" value="1"/>
</dbReference>
<feature type="compositionally biased region" description="Low complexity" evidence="1">
    <location>
        <begin position="312"/>
        <end position="326"/>
    </location>
</feature>
<feature type="region of interest" description="Disordered" evidence="1">
    <location>
        <begin position="272"/>
        <end position="333"/>
    </location>
</feature>
<evidence type="ECO:0000313" key="2">
    <source>
        <dbReference type="EMBL" id="EEC77016.1"/>
    </source>
</evidence>
<dbReference type="AlphaFoldDB" id="B8AS95"/>
<accession>B8AS95</accession>
<sequence>MDLCEGDSNNGGDYGDGHDGGGYGDGHDGGGYGNGDSGHGYGDANAGRVFGDGNNLGGYGGGSTILLYGAEHRFGASIPTHDFLVQPLHLSRDGGLTSYNSGSFGEGSSSSQNPPGAGQVLKELPDLGRDGAVGCRRQESTGRMRLELGSKRQWHRHLKVHAMEAYSCLPSSLKLEPHLRIEAEDFNDRASWTNENTKLFCELYCKQIDNGNCIRGSMSKADTGLGRRLDGTMVASDKWWDDNTKDHPEFRKLKNGMPDYLEEMDRIFIGPATQPANPIVDVEDSEDDEESDDDDFDPLSPISVGTKRSHSMRSTPSTRSRATSPSKKLKSPAVRAVVNELKRRDDDDSRAREKAERIMALNRECWVTEATPHLWVAMFKMLKDRDAVNVFELSNPEGRKALLEHLARVDN</sequence>
<feature type="compositionally biased region" description="Low complexity" evidence="1">
    <location>
        <begin position="99"/>
        <end position="111"/>
    </location>
</feature>
<dbReference type="PANTHER" id="PTHR47069:SF14">
    <property type="entry name" value="OS07G0253400 PROTEIN"/>
    <property type="match status" value="1"/>
</dbReference>
<reference evidence="2 3" key="1">
    <citation type="journal article" date="2005" name="PLoS Biol.">
        <title>The genomes of Oryza sativa: a history of duplications.</title>
        <authorList>
            <person name="Yu J."/>
            <person name="Wang J."/>
            <person name="Lin W."/>
            <person name="Li S."/>
            <person name="Li H."/>
            <person name="Zhou J."/>
            <person name="Ni P."/>
            <person name="Dong W."/>
            <person name="Hu S."/>
            <person name="Zeng C."/>
            <person name="Zhang J."/>
            <person name="Zhang Y."/>
            <person name="Li R."/>
            <person name="Xu Z."/>
            <person name="Li S."/>
            <person name="Li X."/>
            <person name="Zheng H."/>
            <person name="Cong L."/>
            <person name="Lin L."/>
            <person name="Yin J."/>
            <person name="Geng J."/>
            <person name="Li G."/>
            <person name="Shi J."/>
            <person name="Liu J."/>
            <person name="Lv H."/>
            <person name="Li J."/>
            <person name="Wang J."/>
            <person name="Deng Y."/>
            <person name="Ran L."/>
            <person name="Shi X."/>
            <person name="Wang X."/>
            <person name="Wu Q."/>
            <person name="Li C."/>
            <person name="Ren X."/>
            <person name="Wang J."/>
            <person name="Wang X."/>
            <person name="Li D."/>
            <person name="Liu D."/>
            <person name="Zhang X."/>
            <person name="Ji Z."/>
            <person name="Zhao W."/>
            <person name="Sun Y."/>
            <person name="Zhang Z."/>
            <person name="Bao J."/>
            <person name="Han Y."/>
            <person name="Dong L."/>
            <person name="Ji J."/>
            <person name="Chen P."/>
            <person name="Wu S."/>
            <person name="Liu J."/>
            <person name="Xiao Y."/>
            <person name="Bu D."/>
            <person name="Tan J."/>
            <person name="Yang L."/>
            <person name="Ye C."/>
            <person name="Zhang J."/>
            <person name="Xu J."/>
            <person name="Zhou Y."/>
            <person name="Yu Y."/>
            <person name="Zhang B."/>
            <person name="Zhuang S."/>
            <person name="Wei H."/>
            <person name="Liu B."/>
            <person name="Lei M."/>
            <person name="Yu H."/>
            <person name="Li Y."/>
            <person name="Xu H."/>
            <person name="Wei S."/>
            <person name="He X."/>
            <person name="Fang L."/>
            <person name="Zhang Z."/>
            <person name="Zhang Y."/>
            <person name="Huang X."/>
            <person name="Su Z."/>
            <person name="Tong W."/>
            <person name="Li J."/>
            <person name="Tong Z."/>
            <person name="Li S."/>
            <person name="Ye J."/>
            <person name="Wang L."/>
            <person name="Fang L."/>
            <person name="Lei T."/>
            <person name="Chen C."/>
            <person name="Chen H."/>
            <person name="Xu Z."/>
            <person name="Li H."/>
            <person name="Huang H."/>
            <person name="Zhang F."/>
            <person name="Xu H."/>
            <person name="Li N."/>
            <person name="Zhao C."/>
            <person name="Li S."/>
            <person name="Dong L."/>
            <person name="Huang Y."/>
            <person name="Li L."/>
            <person name="Xi Y."/>
            <person name="Qi Q."/>
            <person name="Li W."/>
            <person name="Zhang B."/>
            <person name="Hu W."/>
            <person name="Zhang Y."/>
            <person name="Tian X."/>
            <person name="Jiao Y."/>
            <person name="Liang X."/>
            <person name="Jin J."/>
            <person name="Gao L."/>
            <person name="Zheng W."/>
            <person name="Hao B."/>
            <person name="Liu S."/>
            <person name="Wang W."/>
            <person name="Yuan L."/>
            <person name="Cao M."/>
            <person name="McDermott J."/>
            <person name="Samudrala R."/>
            <person name="Wang J."/>
            <person name="Wong G.K."/>
            <person name="Yang H."/>
        </authorList>
    </citation>
    <scope>NUCLEOTIDE SEQUENCE [LARGE SCALE GENOMIC DNA]</scope>
    <source>
        <strain evidence="3">cv. 93-11</strain>
    </source>
</reference>
<proteinExistence type="predicted"/>
<dbReference type="Gramene" id="BGIOSGA016130-TA">
    <property type="protein sequence ID" value="BGIOSGA016130-PA"/>
    <property type="gene ID" value="BGIOSGA016130"/>
</dbReference>